<dbReference type="GO" id="GO:0019546">
    <property type="term" value="P:L-arginine deiminase pathway"/>
    <property type="evidence" value="ECO:0007669"/>
    <property type="project" value="TreeGrafter"/>
</dbReference>
<dbReference type="InterPro" id="IPR003876">
    <property type="entry name" value="Arg_deiminase"/>
</dbReference>
<dbReference type="EMBL" id="JMCC02000008">
    <property type="protein sequence ID" value="KIG18883.1"/>
    <property type="molecule type" value="Genomic_DNA"/>
</dbReference>
<comment type="similarity">
    <text evidence="2">Belongs to the arginine deiminase family.</text>
</comment>
<dbReference type="SUPFAM" id="SSF55909">
    <property type="entry name" value="Pentein"/>
    <property type="match status" value="1"/>
</dbReference>
<name>A0A0C2A680_9BACT</name>
<proteinExistence type="inferred from homology"/>
<dbReference type="AlphaFoldDB" id="A0A0C2A680"/>
<organism evidence="7 8">
    <name type="scientific">Enhygromyxa salina</name>
    <dbReference type="NCBI Taxonomy" id="215803"/>
    <lineage>
        <taxon>Bacteria</taxon>
        <taxon>Pseudomonadati</taxon>
        <taxon>Myxococcota</taxon>
        <taxon>Polyangia</taxon>
        <taxon>Nannocystales</taxon>
        <taxon>Nannocystaceae</taxon>
        <taxon>Enhygromyxa</taxon>
    </lineage>
</organism>
<evidence type="ECO:0000256" key="5">
    <source>
        <dbReference type="ARBA" id="ARBA00049429"/>
    </source>
</evidence>
<dbReference type="PANTHER" id="PTHR47271:SF2">
    <property type="entry name" value="ARGININE DEIMINASE"/>
    <property type="match status" value="1"/>
</dbReference>
<reference evidence="7 8" key="1">
    <citation type="submission" date="2014-12" db="EMBL/GenBank/DDBJ databases">
        <title>Genome assembly of Enhygromyxa salina DSM 15201.</title>
        <authorList>
            <person name="Sharma G."/>
            <person name="Subramanian S."/>
        </authorList>
    </citation>
    <scope>NUCLEOTIDE SEQUENCE [LARGE SCALE GENOMIC DNA]</scope>
    <source>
        <strain evidence="7 8">DSM 15201</strain>
    </source>
</reference>
<accession>A0A0C2A680</accession>
<evidence type="ECO:0000256" key="3">
    <source>
        <dbReference type="ARBA" id="ARBA00012171"/>
    </source>
</evidence>
<dbReference type="Gene3D" id="1.10.3930.10">
    <property type="entry name" value="Arginine deiminase"/>
    <property type="match status" value="1"/>
</dbReference>
<dbReference type="Pfam" id="PF02274">
    <property type="entry name" value="ADI"/>
    <property type="match status" value="1"/>
</dbReference>
<evidence type="ECO:0000256" key="1">
    <source>
        <dbReference type="ARBA" id="ARBA00005213"/>
    </source>
</evidence>
<sequence>MRTPVQLNDEISPLRKVVVHQPGDEIVRMTHWDLERLLFDDLLSPAETAREHELMTQILSDAGAEVVEITTLLADAITRAPVAALEQLVHRICDLAGVGELSAKLARWPSDALARGLVCGINWADVPEVPPSLARIRAGIFDPRDMALNPLPNLMFMRDPCIAIYDRLVVSRMATPARAREALLAGFALEWSEHGIAGELSFADAHTMPESHSGLEGGDVLVLSPEVIMIGCSERSQPQTIEFLARDVLFPSFPKLERVYVVMLPQQRSMMHLDTVLTQVDVGLFLGHAPLLRRSLAAGGAGVVCLAPGRAPQLREQQSVLDVLRESFGNDTKLVPCGGEDPLHQEREQWTDGANAICLAPGKIILYSRNVRTIEALAELGFEHARVSVVQEPDHRRELVRAGMAAQRTVFGFSGSELSRGRGGGRCLTMPLRRDVRSC</sequence>
<dbReference type="GO" id="GO:0016990">
    <property type="term" value="F:arginine deiminase activity"/>
    <property type="evidence" value="ECO:0007669"/>
    <property type="project" value="UniProtKB-EC"/>
</dbReference>
<comment type="pathway">
    <text evidence="1">Amino-acid degradation; L-arginine degradation via ADI pathway; carbamoyl phosphate from L-arginine: step 1/2.</text>
</comment>
<evidence type="ECO:0000256" key="2">
    <source>
        <dbReference type="ARBA" id="ARBA00010206"/>
    </source>
</evidence>
<gene>
    <name evidence="7" type="ORF">DB30_07219</name>
</gene>
<evidence type="ECO:0000313" key="7">
    <source>
        <dbReference type="EMBL" id="KIG18883.1"/>
    </source>
</evidence>
<comment type="catalytic activity">
    <reaction evidence="5">
        <text>L-arginine + H2O = L-citrulline + NH4(+)</text>
        <dbReference type="Rhea" id="RHEA:19597"/>
        <dbReference type="ChEBI" id="CHEBI:15377"/>
        <dbReference type="ChEBI" id="CHEBI:28938"/>
        <dbReference type="ChEBI" id="CHEBI:32682"/>
        <dbReference type="ChEBI" id="CHEBI:57743"/>
        <dbReference type="EC" id="3.5.3.6"/>
    </reaction>
</comment>
<keyword evidence="4" id="KW-0378">Hydrolase</keyword>
<evidence type="ECO:0000256" key="6">
    <source>
        <dbReference type="PIRSR" id="PIRSR006356-1"/>
    </source>
</evidence>
<dbReference type="EC" id="3.5.3.6" evidence="3"/>
<dbReference type="Proteomes" id="UP000031599">
    <property type="component" value="Unassembled WGS sequence"/>
</dbReference>
<dbReference type="PANTHER" id="PTHR47271">
    <property type="entry name" value="ARGININE DEIMINASE"/>
    <property type="match status" value="1"/>
</dbReference>
<dbReference type="PIRSF" id="PIRSF006356">
    <property type="entry name" value="Arg_deiminase"/>
    <property type="match status" value="1"/>
</dbReference>
<evidence type="ECO:0000256" key="4">
    <source>
        <dbReference type="ARBA" id="ARBA00022801"/>
    </source>
</evidence>
<comment type="caution">
    <text evidence="7">The sequence shown here is derived from an EMBL/GenBank/DDBJ whole genome shotgun (WGS) entry which is preliminary data.</text>
</comment>
<dbReference type="PRINTS" id="PR01466">
    <property type="entry name" value="ARGDEIMINASE"/>
</dbReference>
<dbReference type="Gene3D" id="3.75.10.10">
    <property type="entry name" value="L-arginine/glycine Amidinotransferase, Chain A"/>
    <property type="match status" value="1"/>
</dbReference>
<protein>
    <recommendedName>
        <fullName evidence="3">arginine deiminase</fullName>
        <ecNumber evidence="3">3.5.3.6</ecNumber>
    </recommendedName>
</protein>
<feature type="active site" description="Amidino-cysteine intermediate" evidence="6">
    <location>
        <position position="427"/>
    </location>
</feature>
<evidence type="ECO:0000313" key="8">
    <source>
        <dbReference type="Proteomes" id="UP000031599"/>
    </source>
</evidence>